<reference evidence="2" key="1">
    <citation type="submission" date="2022-11" db="UniProtKB">
        <authorList>
            <consortium name="WormBaseParasite"/>
        </authorList>
    </citation>
    <scope>IDENTIFICATION</scope>
</reference>
<evidence type="ECO:0000313" key="2">
    <source>
        <dbReference type="WBParaSite" id="nRc.2.0.1.t46618-RA"/>
    </source>
</evidence>
<dbReference type="Proteomes" id="UP000887565">
    <property type="component" value="Unplaced"/>
</dbReference>
<sequence>MADEIYAKFFREMFDQGFFNKTIVFFFGDHGHRFNEIRQTLIGSFEEHNPMFGLWFPEWFYEQHPHLKGVLRYNTDRYSSTFDVHETLKDILNEEYDTPVQNPKLKRGLSLLRKLPEKRTCKQAGVPDRYCLCKEENPIDVGNDTVVEAAESTIKILNQILNAENIVNKCHKIVLHAILDATSIDYDQNWGQGHDHLNKLKLILATKPNKAIFEAILGKNILNSTENEWTLVGEIERIIGKVLSFYAVDRQIRKQFETKSGTEKLKRMVNKVSVSRRKNLLNRVNEPFIILIESLAATLLHPLFQNE</sequence>
<accession>A0A915L817</accession>
<evidence type="ECO:0000313" key="1">
    <source>
        <dbReference type="Proteomes" id="UP000887565"/>
    </source>
</evidence>
<dbReference type="GO" id="GO:0005615">
    <property type="term" value="C:extracellular space"/>
    <property type="evidence" value="ECO:0007669"/>
    <property type="project" value="TreeGrafter"/>
</dbReference>
<name>A0A915L817_ROMCU</name>
<dbReference type="Pfam" id="PF02995">
    <property type="entry name" value="DUF229"/>
    <property type="match status" value="1"/>
</dbReference>
<dbReference type="AlphaFoldDB" id="A0A915L817"/>
<dbReference type="InterPro" id="IPR004245">
    <property type="entry name" value="DUF229"/>
</dbReference>
<proteinExistence type="predicted"/>
<dbReference type="PANTHER" id="PTHR10974">
    <property type="entry name" value="FI08016P-RELATED"/>
    <property type="match status" value="1"/>
</dbReference>
<dbReference type="WBParaSite" id="nRc.2.0.1.t46618-RA">
    <property type="protein sequence ID" value="nRc.2.0.1.t46618-RA"/>
    <property type="gene ID" value="nRc.2.0.1.g46618"/>
</dbReference>
<dbReference type="SUPFAM" id="SSF53649">
    <property type="entry name" value="Alkaline phosphatase-like"/>
    <property type="match status" value="1"/>
</dbReference>
<protein>
    <submittedName>
        <fullName evidence="2">Sulfatase N-terminal domain-containing protein</fullName>
    </submittedName>
</protein>
<dbReference type="InterPro" id="IPR017850">
    <property type="entry name" value="Alkaline_phosphatase_core_sf"/>
</dbReference>
<dbReference type="Gene3D" id="3.40.720.10">
    <property type="entry name" value="Alkaline Phosphatase, subunit A"/>
    <property type="match status" value="1"/>
</dbReference>
<keyword evidence="1" id="KW-1185">Reference proteome</keyword>
<organism evidence="1 2">
    <name type="scientific">Romanomermis culicivorax</name>
    <name type="common">Nematode worm</name>
    <dbReference type="NCBI Taxonomy" id="13658"/>
    <lineage>
        <taxon>Eukaryota</taxon>
        <taxon>Metazoa</taxon>
        <taxon>Ecdysozoa</taxon>
        <taxon>Nematoda</taxon>
        <taxon>Enoplea</taxon>
        <taxon>Dorylaimia</taxon>
        <taxon>Mermithida</taxon>
        <taxon>Mermithoidea</taxon>
        <taxon>Mermithidae</taxon>
        <taxon>Romanomermis</taxon>
    </lineage>
</organism>
<dbReference type="PANTHER" id="PTHR10974:SF1">
    <property type="entry name" value="FI08016P-RELATED"/>
    <property type="match status" value="1"/>
</dbReference>